<evidence type="ECO:0000256" key="3">
    <source>
        <dbReference type="ARBA" id="ARBA00023002"/>
    </source>
</evidence>
<name>A0ABX8EDW9_9ACTN</name>
<dbReference type="PANTHER" id="PTHR43765">
    <property type="entry name" value="2-DEHYDROPANTOATE 2-REDUCTASE-RELATED"/>
    <property type="match status" value="1"/>
</dbReference>
<gene>
    <name evidence="6" type="ORF">ENKNEFLB_01066</name>
</gene>
<dbReference type="Proteomes" id="UP000679307">
    <property type="component" value="Chromosome"/>
</dbReference>
<keyword evidence="2" id="KW-0521">NADP</keyword>
<feature type="domain" description="Ketopantoate reductase C-terminal" evidence="5">
    <location>
        <begin position="151"/>
        <end position="247"/>
    </location>
</feature>
<organism evidence="6 7">
    <name type="scientific">Nocardioides aquaticus</name>
    <dbReference type="NCBI Taxonomy" id="160826"/>
    <lineage>
        <taxon>Bacteria</taxon>
        <taxon>Bacillati</taxon>
        <taxon>Actinomycetota</taxon>
        <taxon>Actinomycetes</taxon>
        <taxon>Propionibacteriales</taxon>
        <taxon>Nocardioidaceae</taxon>
        <taxon>Nocardioides</taxon>
    </lineage>
</organism>
<evidence type="ECO:0000259" key="4">
    <source>
        <dbReference type="Pfam" id="PF02558"/>
    </source>
</evidence>
<proteinExistence type="inferred from homology"/>
<evidence type="ECO:0000256" key="2">
    <source>
        <dbReference type="ARBA" id="ARBA00022857"/>
    </source>
</evidence>
<reference evidence="6 7" key="1">
    <citation type="submission" date="2021-05" db="EMBL/GenBank/DDBJ databases">
        <title>Complete genome of Nocardioides aquaticus KCTC 9944T isolated from meromictic and hypersaline Ekho Lake, Antarctica.</title>
        <authorList>
            <person name="Hwang K."/>
            <person name="Kim K.M."/>
            <person name="Choe H."/>
        </authorList>
    </citation>
    <scope>NUCLEOTIDE SEQUENCE [LARGE SCALE GENOMIC DNA]</scope>
    <source>
        <strain evidence="6 7">KCTC 9944</strain>
    </source>
</reference>
<keyword evidence="3" id="KW-0560">Oxidoreductase</keyword>
<protein>
    <recommendedName>
        <fullName evidence="8">2-dehydropantoate 2-reductase</fullName>
    </recommendedName>
</protein>
<accession>A0ABX8EDW9</accession>
<dbReference type="PANTHER" id="PTHR43765:SF2">
    <property type="entry name" value="2-DEHYDROPANTOATE 2-REDUCTASE"/>
    <property type="match status" value="1"/>
</dbReference>
<evidence type="ECO:0000313" key="7">
    <source>
        <dbReference type="Proteomes" id="UP000679307"/>
    </source>
</evidence>
<dbReference type="InterPro" id="IPR013752">
    <property type="entry name" value="KPA_reductase"/>
</dbReference>
<evidence type="ECO:0008006" key="8">
    <source>
        <dbReference type="Google" id="ProtNLM"/>
    </source>
</evidence>
<evidence type="ECO:0000313" key="6">
    <source>
        <dbReference type="EMBL" id="QVT78688.1"/>
    </source>
</evidence>
<dbReference type="InterPro" id="IPR050838">
    <property type="entry name" value="Ketopantoate_reductase"/>
</dbReference>
<dbReference type="InterPro" id="IPR013332">
    <property type="entry name" value="KPR_N"/>
</dbReference>
<evidence type="ECO:0000256" key="1">
    <source>
        <dbReference type="ARBA" id="ARBA00007870"/>
    </source>
</evidence>
<dbReference type="Pfam" id="PF02558">
    <property type="entry name" value="ApbA"/>
    <property type="match status" value="1"/>
</dbReference>
<sequence>MAVPAVGAVADVVWTDDTVVLLAVKSHQTLAALEDLVAHAPPATPVVCVQNGLANEPEVLRRFPRTYAVCVMLPCTHLEPGLVVEKSAAAPGVLDVGRVPHGTDGVTAAVSADLRRAGFESEERAEVVAWKRRKLLMNLGNGVDAAVVPGDDAEELVRRAQAEGETLFDALGLPCVSAEEDRLRRGDHLRRRDDVGGDGDGGSTWQSLTRGTASEIDYLAGEIVLLGRLNGVPTPVNAAVQALTRQLAVSGGRPRSVDAAAVLDALVTDDEGPATSR</sequence>
<comment type="similarity">
    <text evidence="1">Belongs to the ketopantoate reductase family.</text>
</comment>
<keyword evidence="7" id="KW-1185">Reference proteome</keyword>
<dbReference type="Pfam" id="PF08546">
    <property type="entry name" value="ApbA_C"/>
    <property type="match status" value="1"/>
</dbReference>
<dbReference type="EMBL" id="CP075371">
    <property type="protein sequence ID" value="QVT78688.1"/>
    <property type="molecule type" value="Genomic_DNA"/>
</dbReference>
<feature type="domain" description="Ketopantoate reductase N-terminal" evidence="4">
    <location>
        <begin position="19"/>
        <end position="97"/>
    </location>
</feature>
<evidence type="ECO:0000259" key="5">
    <source>
        <dbReference type="Pfam" id="PF08546"/>
    </source>
</evidence>